<dbReference type="EMBL" id="BSOR01000020">
    <property type="protein sequence ID" value="GLR63836.1"/>
    <property type="molecule type" value="Genomic_DNA"/>
</dbReference>
<organism evidence="1 2">
    <name type="scientific">Marinospirillum insulare</name>
    <dbReference type="NCBI Taxonomy" id="217169"/>
    <lineage>
        <taxon>Bacteria</taxon>
        <taxon>Pseudomonadati</taxon>
        <taxon>Pseudomonadota</taxon>
        <taxon>Gammaproteobacteria</taxon>
        <taxon>Oceanospirillales</taxon>
        <taxon>Oceanospirillaceae</taxon>
        <taxon>Marinospirillum</taxon>
    </lineage>
</organism>
<comment type="caution">
    <text evidence="1">The sequence shown here is derived from an EMBL/GenBank/DDBJ whole genome shotgun (WGS) entry which is preliminary data.</text>
</comment>
<keyword evidence="2" id="KW-1185">Reference proteome</keyword>
<dbReference type="RefSeq" id="WP_027850663.1">
    <property type="nucleotide sequence ID" value="NZ_BSOR01000020.1"/>
</dbReference>
<protein>
    <submittedName>
        <fullName evidence="1">Uncharacterized protein</fullName>
    </submittedName>
</protein>
<reference evidence="2" key="1">
    <citation type="journal article" date="2019" name="Int. J. Syst. Evol. Microbiol.">
        <title>The Global Catalogue of Microorganisms (GCM) 10K type strain sequencing project: providing services to taxonomists for standard genome sequencing and annotation.</title>
        <authorList>
            <consortium name="The Broad Institute Genomics Platform"/>
            <consortium name="The Broad Institute Genome Sequencing Center for Infectious Disease"/>
            <person name="Wu L."/>
            <person name="Ma J."/>
        </authorList>
    </citation>
    <scope>NUCLEOTIDE SEQUENCE [LARGE SCALE GENOMIC DNA]</scope>
    <source>
        <strain evidence="2">NBRC 100033</strain>
    </source>
</reference>
<sequence length="270" mass="31424">MKVYLYLNPLQLDVLRHARLHLSEVTDLLDPYQNNARTIKRQAIRVSEADFQKELQRQFKALPSQLKGLMTWEMFQTEAQKKRPKIEQQMKKRRQGKPAVLPNPEAYQALAMARFFTRPDNPLLWDRWADQHRGLVLELDTSYPGFNSKKQVLRPVVYGQARPQADHPMKPFPALFHRPVEYAQEEEVRLVRPLEEAKSSKPLTNGKLVHFYSFPAKALLSVTLGVNASEETREQVSKILSYDVKYKPGRPLRETLLDPDTFKLHIRGTL</sequence>
<accession>A0ABQ5ZWI7</accession>
<dbReference type="Proteomes" id="UP001156682">
    <property type="component" value="Unassembled WGS sequence"/>
</dbReference>
<evidence type="ECO:0000313" key="2">
    <source>
        <dbReference type="Proteomes" id="UP001156682"/>
    </source>
</evidence>
<proteinExistence type="predicted"/>
<gene>
    <name evidence="1" type="ORF">GCM10007878_12730</name>
</gene>
<name>A0ABQ5ZWI7_9GAMM</name>
<evidence type="ECO:0000313" key="1">
    <source>
        <dbReference type="EMBL" id="GLR63836.1"/>
    </source>
</evidence>